<dbReference type="Proteomes" id="UP001055337">
    <property type="component" value="Chromosome"/>
</dbReference>
<evidence type="ECO:0000256" key="2">
    <source>
        <dbReference type="ARBA" id="ARBA00023163"/>
    </source>
</evidence>
<dbReference type="InterPro" id="IPR036271">
    <property type="entry name" value="Tet_transcr_reg_TetR-rel_C_sf"/>
</dbReference>
<reference evidence="4" key="1">
    <citation type="submission" date="2022-08" db="EMBL/GenBank/DDBJ databases">
        <title>Whole genome sequencing of non-tuberculosis mycobacteria type-strains.</title>
        <authorList>
            <person name="Igarashi Y."/>
            <person name="Osugi A."/>
            <person name="Mitarai S."/>
        </authorList>
    </citation>
    <scope>NUCLEOTIDE SEQUENCE</scope>
    <source>
        <strain evidence="4">JCM 16369</strain>
    </source>
</reference>
<keyword evidence="2" id="KW-0804">Transcription</keyword>
<feature type="domain" description="Tetracyclin repressor-like C-terminal" evidence="3">
    <location>
        <begin position="3"/>
        <end position="71"/>
    </location>
</feature>
<evidence type="ECO:0000259" key="3">
    <source>
        <dbReference type="Pfam" id="PF16859"/>
    </source>
</evidence>
<dbReference type="SUPFAM" id="SSF48498">
    <property type="entry name" value="Tetracyclin repressor-like, C-terminal domain"/>
    <property type="match status" value="1"/>
</dbReference>
<proteinExistence type="predicted"/>
<dbReference type="EMBL" id="CP092362">
    <property type="protein sequence ID" value="ULN41730.1"/>
    <property type="molecule type" value="Genomic_DNA"/>
</dbReference>
<organism evidence="4 5">
    <name type="scientific">Mycolicibacterium crocinum</name>
    <dbReference type="NCBI Taxonomy" id="388459"/>
    <lineage>
        <taxon>Bacteria</taxon>
        <taxon>Bacillati</taxon>
        <taxon>Actinomycetota</taxon>
        <taxon>Actinomycetes</taxon>
        <taxon>Mycobacteriales</taxon>
        <taxon>Mycobacteriaceae</taxon>
        <taxon>Mycolicibacterium</taxon>
    </lineage>
</organism>
<gene>
    <name evidence="4" type="ORF">MI149_00830</name>
</gene>
<dbReference type="Gene3D" id="1.10.357.10">
    <property type="entry name" value="Tetracycline Repressor, domain 2"/>
    <property type="match status" value="1"/>
</dbReference>
<dbReference type="Pfam" id="PF16859">
    <property type="entry name" value="TetR_C_11"/>
    <property type="match status" value="1"/>
</dbReference>
<keyword evidence="5" id="KW-1185">Reference proteome</keyword>
<evidence type="ECO:0000313" key="4">
    <source>
        <dbReference type="EMBL" id="ULN41730.1"/>
    </source>
</evidence>
<sequence length="87" mass="9586">MITEAANDVIVEPWSAALRLLMRRAADRHQIADTAAIDTLAQVIPEMAAYRSLTQRKPFELAFLTALVDDVLLPALSIAPPTKEDRS</sequence>
<accession>A0ABY3TJU9</accession>
<evidence type="ECO:0000256" key="1">
    <source>
        <dbReference type="ARBA" id="ARBA00023015"/>
    </source>
</evidence>
<dbReference type="RefSeq" id="WP_240178248.1">
    <property type="nucleotide sequence ID" value="NZ_CP092362.2"/>
</dbReference>
<name>A0ABY3TJU9_9MYCO</name>
<protein>
    <submittedName>
        <fullName evidence="4">TetR/AcrR family transcriptional regulator C-terminal ligand-binding domain-containing protein</fullName>
    </submittedName>
</protein>
<keyword evidence="1" id="KW-0805">Transcription regulation</keyword>
<dbReference type="InterPro" id="IPR011075">
    <property type="entry name" value="TetR_C"/>
</dbReference>
<evidence type="ECO:0000313" key="5">
    <source>
        <dbReference type="Proteomes" id="UP001055337"/>
    </source>
</evidence>